<feature type="compositionally biased region" description="Polar residues" evidence="1">
    <location>
        <begin position="94"/>
        <end position="105"/>
    </location>
</feature>
<dbReference type="Pfam" id="PF14016">
    <property type="entry name" value="DUF4232"/>
    <property type="match status" value="1"/>
</dbReference>
<feature type="domain" description="DUF4232" evidence="2">
    <location>
        <begin position="4"/>
        <end position="72"/>
    </location>
</feature>
<accession>A0ABS9YVQ3</accession>
<reference evidence="3" key="1">
    <citation type="journal article" date="2022" name="ISME J.">
        <title>Identification of active gaseous-alkane degraders at natural gas seeps.</title>
        <authorList>
            <person name="Farhan Ul Haque M."/>
            <person name="Hernandez M."/>
            <person name="Crombie A.T."/>
            <person name="Murrell J.C."/>
        </authorList>
    </citation>
    <scope>NUCLEOTIDE SEQUENCE</scope>
    <source>
        <strain evidence="3">ANDR5</strain>
    </source>
</reference>
<gene>
    <name evidence="3" type="ORF">K9U37_08035</name>
</gene>
<comment type="caution">
    <text evidence="3">The sequence shown here is derived from an EMBL/GenBank/DDBJ whole genome shotgun (WGS) entry which is preliminary data.</text>
</comment>
<evidence type="ECO:0000256" key="1">
    <source>
        <dbReference type="SAM" id="MobiDB-lite"/>
    </source>
</evidence>
<dbReference type="Proteomes" id="UP001139068">
    <property type="component" value="Unassembled WGS sequence"/>
</dbReference>
<evidence type="ECO:0000259" key="2">
    <source>
        <dbReference type="Pfam" id="PF14016"/>
    </source>
</evidence>
<protein>
    <submittedName>
        <fullName evidence="3">DUF4232 domain-containing protein</fullName>
    </submittedName>
</protein>
<proteinExistence type="predicted"/>
<feature type="compositionally biased region" description="Basic and acidic residues" evidence="1">
    <location>
        <begin position="67"/>
        <end position="76"/>
    </location>
</feature>
<evidence type="ECO:0000313" key="4">
    <source>
        <dbReference type="Proteomes" id="UP001139068"/>
    </source>
</evidence>
<sequence>MRRVVATFKNTASQECIVGYPGADLVTPAGGVLINVARRPANAAHRLRLTPGDKAIADVQSYAVAPRREPPAHAMERWWSPRQTDPSRERFPSTYRSATRVSSVD</sequence>
<organism evidence="3 4">
    <name type="scientific">Candidatus Mycolicibacterium alkanivorans</name>
    <dbReference type="NCBI Taxonomy" id="2954114"/>
    <lineage>
        <taxon>Bacteria</taxon>
        <taxon>Bacillati</taxon>
        <taxon>Actinomycetota</taxon>
        <taxon>Actinomycetes</taxon>
        <taxon>Mycobacteriales</taxon>
        <taxon>Mycobacteriaceae</taxon>
        <taxon>Mycolicibacterium</taxon>
    </lineage>
</organism>
<evidence type="ECO:0000313" key="3">
    <source>
        <dbReference type="EMBL" id="MCI4674853.1"/>
    </source>
</evidence>
<keyword evidence="4" id="KW-1185">Reference proteome</keyword>
<name>A0ABS9YVQ3_9MYCO</name>
<dbReference type="InterPro" id="IPR025326">
    <property type="entry name" value="DUF4232"/>
</dbReference>
<dbReference type="EMBL" id="JAIVFL010000001">
    <property type="protein sequence ID" value="MCI4674853.1"/>
    <property type="molecule type" value="Genomic_DNA"/>
</dbReference>
<feature type="region of interest" description="Disordered" evidence="1">
    <location>
        <begin position="67"/>
        <end position="105"/>
    </location>
</feature>
<dbReference type="RefSeq" id="WP_308197355.1">
    <property type="nucleotide sequence ID" value="NZ_JAIVFL010000001.1"/>
</dbReference>